<dbReference type="EMBL" id="CM020620">
    <property type="protein sequence ID" value="KAK1868480.1"/>
    <property type="molecule type" value="Genomic_DNA"/>
</dbReference>
<comment type="caution">
    <text evidence="1">The sequence shown here is derived from an EMBL/GenBank/DDBJ whole genome shotgun (WGS) entry which is preliminary data.</text>
</comment>
<gene>
    <name evidence="1" type="ORF">I4F81_010966</name>
</gene>
<dbReference type="Proteomes" id="UP000798662">
    <property type="component" value="Chromosome 3"/>
</dbReference>
<evidence type="ECO:0000313" key="2">
    <source>
        <dbReference type="Proteomes" id="UP000798662"/>
    </source>
</evidence>
<protein>
    <submittedName>
        <fullName evidence="1">Uncharacterized protein</fullName>
    </submittedName>
</protein>
<name>A0ACC3CEG3_PYRYE</name>
<sequence>MRPRAVALSAAAVLLAVASSAVRTCRPASVVAVLSAVGWPLAACPLVAPLASPADNRRAVLPSHDAVAALARPLVESPPDGSEPLVQTLSVAVVTTAGGTRTYHFGVVGGRTGGGATASAPDGGSSASGGGSEGASAATESAAPPTDATVYELGSITKAFTGLLVSDLVARSPHVRLDTPVNALLPPGVGLPGRRGGAVTLRHLLTHTSGLPREAPAMPLADGAAAEAATDNAVAPTNYSVDHLYALLGRETLPRLGLTARACGGGAPRVYSNYAVGLGGHAVGRAVGAPSYAAALDAAVLRPLGLAATTIGGPSAATDPAPATAAAPADVDGRPAPEHRMTDARAAAGGLRSSVADLTSWAAFCLDACRGGDGWFRVPPPGTTGFRGGSTPFRRPPTAWYSAGGTPGFTTALYVDPTIGLAVLAAGNVGGSGAVFDLAVDRGQAAMASSAVAPPSQPLSDAPPVDPVQYVVVRADLAAPPHGWPAGALMAQAVHAALAAAVAYADHPVTAAYTAQRGGAHLPGSLAPPSPPPSPPSSATSLAGGDPDAADTAAAPQMHTVVLAAKGEAALEGLAAKLEAAALDFVLWREQPEGVATALATRPYPRAEVRQHFRKLRLFSAPASPAAAAAAAPRPNGGG</sequence>
<keyword evidence="2" id="KW-1185">Reference proteome</keyword>
<reference evidence="1" key="1">
    <citation type="submission" date="2019-11" db="EMBL/GenBank/DDBJ databases">
        <title>Nori genome reveals adaptations in red seaweeds to the harsh intertidal environment.</title>
        <authorList>
            <person name="Wang D."/>
            <person name="Mao Y."/>
        </authorList>
    </citation>
    <scope>NUCLEOTIDE SEQUENCE</scope>
    <source>
        <tissue evidence="1">Gametophyte</tissue>
    </source>
</reference>
<accession>A0ACC3CEG3</accession>
<organism evidence="1 2">
    <name type="scientific">Pyropia yezoensis</name>
    <name type="common">Susabi-nori</name>
    <name type="synonym">Porphyra yezoensis</name>
    <dbReference type="NCBI Taxonomy" id="2788"/>
    <lineage>
        <taxon>Eukaryota</taxon>
        <taxon>Rhodophyta</taxon>
        <taxon>Bangiophyceae</taxon>
        <taxon>Bangiales</taxon>
        <taxon>Bangiaceae</taxon>
        <taxon>Pyropia</taxon>
    </lineage>
</organism>
<proteinExistence type="predicted"/>
<evidence type="ECO:0000313" key="1">
    <source>
        <dbReference type="EMBL" id="KAK1868480.1"/>
    </source>
</evidence>